<dbReference type="AlphaFoldDB" id="A0A0F9SPD7"/>
<dbReference type="InterPro" id="IPR029058">
    <property type="entry name" value="AB_hydrolase_fold"/>
</dbReference>
<sequence length="368" mass="41772">MKPTILIPGIQGTTLVNTNTLDFDTIWSGIQSKYESIYDLALKEDTQYDDMPRAIIERSDVEDLAYKNAFYIIKNMIGGSVYIFGYDWRKSCVENGKRLKEYVDHLKGKLGIDQFNFLTHSMGGMVLSCYLNLLNGNYDVIKHAILTVCPFKGSIHALIGLIKGEGGIKFPFLNSNDEFRKIARTFPSVYELCPTYQGAIDFDTSNPLFGIGLFDIYNSEHWQSNLSQDSLFKVRLKELKLFQKTNSMLDLSLLPDETKGRFLIVAGRGEDTRVSVIVEKKGPKEKVNNFFNFDRPKGDGDGTVPLQSSTLYKDDILTLTVESKWHDKATHAFFLNDGRVQAIIKRFLKDETNTTEWWSDAVGSVEKV</sequence>
<accession>A0A0F9SPD7</accession>
<organism evidence="1">
    <name type="scientific">marine sediment metagenome</name>
    <dbReference type="NCBI Taxonomy" id="412755"/>
    <lineage>
        <taxon>unclassified sequences</taxon>
        <taxon>metagenomes</taxon>
        <taxon>ecological metagenomes</taxon>
    </lineage>
</organism>
<dbReference type="PANTHER" id="PTHR11440">
    <property type="entry name" value="LECITHIN-CHOLESTEROL ACYLTRANSFERASE-RELATED"/>
    <property type="match status" value="1"/>
</dbReference>
<comment type="caution">
    <text evidence="1">The sequence shown here is derived from an EMBL/GenBank/DDBJ whole genome shotgun (WGS) entry which is preliminary data.</text>
</comment>
<reference evidence="1" key="1">
    <citation type="journal article" date="2015" name="Nature">
        <title>Complex archaea that bridge the gap between prokaryotes and eukaryotes.</title>
        <authorList>
            <person name="Spang A."/>
            <person name="Saw J.H."/>
            <person name="Jorgensen S.L."/>
            <person name="Zaremba-Niedzwiedzka K."/>
            <person name="Martijn J."/>
            <person name="Lind A.E."/>
            <person name="van Eijk R."/>
            <person name="Schleper C."/>
            <person name="Guy L."/>
            <person name="Ettema T.J."/>
        </authorList>
    </citation>
    <scope>NUCLEOTIDE SEQUENCE</scope>
</reference>
<dbReference type="Pfam" id="PF02450">
    <property type="entry name" value="LCAT"/>
    <property type="match status" value="1"/>
</dbReference>
<evidence type="ECO:0000313" key="1">
    <source>
        <dbReference type="EMBL" id="KKN38791.1"/>
    </source>
</evidence>
<dbReference type="Gene3D" id="3.40.50.1820">
    <property type="entry name" value="alpha/beta hydrolase"/>
    <property type="match status" value="1"/>
</dbReference>
<gene>
    <name evidence="1" type="ORF">LCGC14_0749820</name>
</gene>
<dbReference type="InterPro" id="IPR003386">
    <property type="entry name" value="LACT/PDAT_acylTrfase"/>
</dbReference>
<name>A0A0F9SPD7_9ZZZZ</name>
<dbReference type="GO" id="GO:0006629">
    <property type="term" value="P:lipid metabolic process"/>
    <property type="evidence" value="ECO:0007669"/>
    <property type="project" value="InterPro"/>
</dbReference>
<dbReference type="SUPFAM" id="SSF53474">
    <property type="entry name" value="alpha/beta-Hydrolases"/>
    <property type="match status" value="1"/>
</dbReference>
<protein>
    <recommendedName>
        <fullName evidence="2">Lecithin:cholesterol acyltransferase</fullName>
    </recommendedName>
</protein>
<dbReference type="EMBL" id="LAZR01001803">
    <property type="protein sequence ID" value="KKN38791.1"/>
    <property type="molecule type" value="Genomic_DNA"/>
</dbReference>
<dbReference type="GO" id="GO:0008374">
    <property type="term" value="F:O-acyltransferase activity"/>
    <property type="evidence" value="ECO:0007669"/>
    <property type="project" value="InterPro"/>
</dbReference>
<evidence type="ECO:0008006" key="2">
    <source>
        <dbReference type="Google" id="ProtNLM"/>
    </source>
</evidence>
<proteinExistence type="predicted"/>